<dbReference type="Proteomes" id="UP001224775">
    <property type="component" value="Unassembled WGS sequence"/>
</dbReference>
<keyword evidence="6" id="KW-0732">Signal</keyword>
<feature type="transmembrane region" description="Helical" evidence="5">
    <location>
        <begin position="82"/>
        <end position="100"/>
    </location>
</feature>
<sequence>MGKSNTTALLIIFLLLPWTAVALPCRPNLSNKIMHSRKNHSSPLSSNAKMMTSDESEKLLPLHTEVDKLPAPPTQAKKVGTALFYAVSSLGVIFANKIVLSTYAFPSVQTLAFFQFTSTTVALKIASMLGYVNLLPISWSGIKAILPLSTCYLLNILTGLSATQNLSLPMMVLLRRASILMTMLLEKVMLNSQPSKTVQMSVGLMLAGALVAALGDISFNMMGYIVIFFNDLFTALNGVIMKRTAEEYRKSKMTVLFLNSFLSAIGVAIIIAFVPGEVEKVQNFAEWGNSNFVFYLVFASLLGSVLNLAIFLCTSTNSALTTTVVGCLKNVLTSYLGMFIGGDYIFSWLSFLGINISIAGSLIYAQATFRG</sequence>
<dbReference type="AlphaFoldDB" id="A0AAD8YI41"/>
<feature type="chain" id="PRO_5042081293" evidence="6">
    <location>
        <begin position="23"/>
        <end position="371"/>
    </location>
</feature>
<feature type="signal peptide" evidence="6">
    <location>
        <begin position="1"/>
        <end position="22"/>
    </location>
</feature>
<feature type="transmembrane region" description="Helical" evidence="5">
    <location>
        <begin position="345"/>
        <end position="365"/>
    </location>
</feature>
<keyword evidence="3 5" id="KW-1133">Transmembrane helix</keyword>
<name>A0AAD8YI41_9STRA</name>
<dbReference type="EMBL" id="JATAAI010000003">
    <property type="protein sequence ID" value="KAK1746961.1"/>
    <property type="molecule type" value="Genomic_DNA"/>
</dbReference>
<keyword evidence="4 5" id="KW-0472">Membrane</keyword>
<evidence type="ECO:0000256" key="6">
    <source>
        <dbReference type="SAM" id="SignalP"/>
    </source>
</evidence>
<dbReference type="InterPro" id="IPR050186">
    <property type="entry name" value="TPT_transporter"/>
</dbReference>
<comment type="subcellular location">
    <subcellularLocation>
        <location evidence="1">Membrane</location>
        <topology evidence="1">Multi-pass membrane protein</topology>
    </subcellularLocation>
</comment>
<protein>
    <submittedName>
        <fullName evidence="8">UDP-glucuronic acid/UDP-N-acetylgalactosamine transporter</fullName>
    </submittedName>
</protein>
<comment type="caution">
    <text evidence="8">The sequence shown here is derived from an EMBL/GenBank/DDBJ whole genome shotgun (WGS) entry which is preliminary data.</text>
</comment>
<evidence type="ECO:0000256" key="2">
    <source>
        <dbReference type="ARBA" id="ARBA00022692"/>
    </source>
</evidence>
<organism evidence="8 9">
    <name type="scientific">Skeletonema marinoi</name>
    <dbReference type="NCBI Taxonomy" id="267567"/>
    <lineage>
        <taxon>Eukaryota</taxon>
        <taxon>Sar</taxon>
        <taxon>Stramenopiles</taxon>
        <taxon>Ochrophyta</taxon>
        <taxon>Bacillariophyta</taxon>
        <taxon>Coscinodiscophyceae</taxon>
        <taxon>Thalassiosirophycidae</taxon>
        <taxon>Thalassiosirales</taxon>
        <taxon>Skeletonemataceae</taxon>
        <taxon>Skeletonema</taxon>
        <taxon>Skeletonema marinoi-dohrnii complex</taxon>
    </lineage>
</organism>
<feature type="domain" description="Sugar phosphate transporter" evidence="7">
    <location>
        <begin position="83"/>
        <end position="364"/>
    </location>
</feature>
<evidence type="ECO:0000313" key="9">
    <source>
        <dbReference type="Proteomes" id="UP001224775"/>
    </source>
</evidence>
<dbReference type="InterPro" id="IPR004853">
    <property type="entry name" value="Sugar_P_trans_dom"/>
</dbReference>
<gene>
    <name evidence="8" type="ORF">QTG54_002305</name>
</gene>
<feature type="transmembrane region" description="Helical" evidence="5">
    <location>
        <begin position="112"/>
        <end position="132"/>
    </location>
</feature>
<feature type="transmembrane region" description="Helical" evidence="5">
    <location>
        <begin position="221"/>
        <end position="241"/>
    </location>
</feature>
<feature type="transmembrane region" description="Helical" evidence="5">
    <location>
        <begin position="152"/>
        <end position="174"/>
    </location>
</feature>
<evidence type="ECO:0000256" key="5">
    <source>
        <dbReference type="SAM" id="Phobius"/>
    </source>
</evidence>
<dbReference type="PANTHER" id="PTHR11132">
    <property type="entry name" value="SOLUTE CARRIER FAMILY 35"/>
    <property type="match status" value="1"/>
</dbReference>
<evidence type="ECO:0000256" key="1">
    <source>
        <dbReference type="ARBA" id="ARBA00004141"/>
    </source>
</evidence>
<reference evidence="8" key="1">
    <citation type="submission" date="2023-06" db="EMBL/GenBank/DDBJ databases">
        <title>Survivors Of The Sea: Transcriptome response of Skeletonema marinoi to long-term dormancy.</title>
        <authorList>
            <person name="Pinder M.I.M."/>
            <person name="Kourtchenko O."/>
            <person name="Robertson E.K."/>
            <person name="Larsson T."/>
            <person name="Maumus F."/>
            <person name="Osuna-Cruz C.M."/>
            <person name="Vancaester E."/>
            <person name="Stenow R."/>
            <person name="Vandepoele K."/>
            <person name="Ploug H."/>
            <person name="Bruchert V."/>
            <person name="Godhe A."/>
            <person name="Topel M."/>
        </authorList>
    </citation>
    <scope>NUCLEOTIDE SEQUENCE</scope>
    <source>
        <strain evidence="8">R05AC</strain>
    </source>
</reference>
<dbReference type="Pfam" id="PF03151">
    <property type="entry name" value="TPT"/>
    <property type="match status" value="1"/>
</dbReference>
<accession>A0AAD8YI41</accession>
<feature type="transmembrane region" description="Helical" evidence="5">
    <location>
        <begin position="253"/>
        <end position="273"/>
    </location>
</feature>
<evidence type="ECO:0000313" key="8">
    <source>
        <dbReference type="EMBL" id="KAK1746961.1"/>
    </source>
</evidence>
<feature type="transmembrane region" description="Helical" evidence="5">
    <location>
        <begin position="319"/>
        <end position="339"/>
    </location>
</feature>
<evidence type="ECO:0000259" key="7">
    <source>
        <dbReference type="Pfam" id="PF03151"/>
    </source>
</evidence>
<evidence type="ECO:0000256" key="3">
    <source>
        <dbReference type="ARBA" id="ARBA00022989"/>
    </source>
</evidence>
<keyword evidence="9" id="KW-1185">Reference proteome</keyword>
<evidence type="ECO:0000256" key="4">
    <source>
        <dbReference type="ARBA" id="ARBA00023136"/>
    </source>
</evidence>
<proteinExistence type="predicted"/>
<feature type="transmembrane region" description="Helical" evidence="5">
    <location>
        <begin position="293"/>
        <end position="312"/>
    </location>
</feature>
<keyword evidence="2 5" id="KW-0812">Transmembrane</keyword>
<dbReference type="GO" id="GO:0016020">
    <property type="term" value="C:membrane"/>
    <property type="evidence" value="ECO:0007669"/>
    <property type="project" value="UniProtKB-SubCell"/>
</dbReference>